<dbReference type="Pfam" id="PF05192">
    <property type="entry name" value="MutS_III"/>
    <property type="match status" value="1"/>
</dbReference>
<dbReference type="GO" id="GO:0140664">
    <property type="term" value="F:ATP-dependent DNA damage sensor activity"/>
    <property type="evidence" value="ECO:0007669"/>
    <property type="project" value="InterPro"/>
</dbReference>
<evidence type="ECO:0000256" key="2">
    <source>
        <dbReference type="ARBA" id="ARBA00022741"/>
    </source>
</evidence>
<dbReference type="InterPro" id="IPR007860">
    <property type="entry name" value="DNA_mmatch_repair_MutS_con_dom"/>
</dbReference>
<dbReference type="InterPro" id="IPR016151">
    <property type="entry name" value="DNA_mismatch_repair_MutS_N"/>
</dbReference>
<dbReference type="GO" id="GO:0043504">
    <property type="term" value="P:mitochondrial DNA repair"/>
    <property type="evidence" value="ECO:0007669"/>
    <property type="project" value="TreeGrafter"/>
</dbReference>
<dbReference type="InterPro" id="IPR007696">
    <property type="entry name" value="DNA_mismatch_repair_MutS_core"/>
</dbReference>
<dbReference type="GO" id="GO:0005634">
    <property type="term" value="C:nucleus"/>
    <property type="evidence" value="ECO:0007669"/>
    <property type="project" value="TreeGrafter"/>
</dbReference>
<dbReference type="InterPro" id="IPR017261">
    <property type="entry name" value="DNA_mismatch_repair_MutS/MSH"/>
</dbReference>
<evidence type="ECO:0000256" key="3">
    <source>
        <dbReference type="ARBA" id="ARBA00022763"/>
    </source>
</evidence>
<dbReference type="InterPro" id="IPR036678">
    <property type="entry name" value="MutS_con_dom_sf"/>
</dbReference>
<dbReference type="InterPro" id="IPR027417">
    <property type="entry name" value="P-loop_NTPase"/>
</dbReference>
<dbReference type="FunFam" id="3.40.50.300:FF:001238">
    <property type="entry name" value="DNA mismatch repair protein"/>
    <property type="match status" value="1"/>
</dbReference>
<keyword evidence="4 7" id="KW-0067">ATP-binding</keyword>
<dbReference type="SUPFAM" id="SSF52540">
    <property type="entry name" value="P-loop containing nucleoside triphosphate hydrolases"/>
    <property type="match status" value="1"/>
</dbReference>
<feature type="region of interest" description="Disordered" evidence="8">
    <location>
        <begin position="137"/>
        <end position="167"/>
    </location>
</feature>
<dbReference type="GO" id="GO:0006298">
    <property type="term" value="P:mismatch repair"/>
    <property type="evidence" value="ECO:0007669"/>
    <property type="project" value="InterPro"/>
</dbReference>
<accession>A0A4P7NMN4</accession>
<dbReference type="PANTHER" id="PTHR11361:SF34">
    <property type="entry name" value="DNA MISMATCH REPAIR PROTEIN MSH1, MITOCHONDRIAL"/>
    <property type="match status" value="1"/>
</dbReference>
<keyword evidence="3 7" id="KW-0227">DNA damage</keyword>
<keyword evidence="5 7" id="KW-0238">DNA-binding</keyword>
<dbReference type="FunFam" id="3.40.1170.10:FF:000010">
    <property type="entry name" value="DNA mismatch repair protein Msh1"/>
    <property type="match status" value="1"/>
</dbReference>
<dbReference type="GO" id="GO:0005739">
    <property type="term" value="C:mitochondrion"/>
    <property type="evidence" value="ECO:0007669"/>
    <property type="project" value="TreeGrafter"/>
</dbReference>
<feature type="region of interest" description="Disordered" evidence="8">
    <location>
        <begin position="49"/>
        <end position="86"/>
    </location>
</feature>
<dbReference type="SUPFAM" id="SSF48334">
    <property type="entry name" value="DNA repair protein MutS, domain III"/>
    <property type="match status" value="1"/>
</dbReference>
<evidence type="ECO:0000313" key="10">
    <source>
        <dbReference type="EMBL" id="QBZ63491.1"/>
    </source>
</evidence>
<comment type="similarity">
    <text evidence="1 7">Belongs to the DNA mismatch repair MutS family.</text>
</comment>
<proteinExistence type="inferred from homology"/>
<organism evidence="10 11">
    <name type="scientific">Pyricularia oryzae</name>
    <name type="common">Rice blast fungus</name>
    <name type="synonym">Magnaporthe oryzae</name>
    <dbReference type="NCBI Taxonomy" id="318829"/>
    <lineage>
        <taxon>Eukaryota</taxon>
        <taxon>Fungi</taxon>
        <taxon>Dikarya</taxon>
        <taxon>Ascomycota</taxon>
        <taxon>Pezizomycotina</taxon>
        <taxon>Sordariomycetes</taxon>
        <taxon>Sordariomycetidae</taxon>
        <taxon>Magnaporthales</taxon>
        <taxon>Pyriculariaceae</taxon>
        <taxon>Pyricularia</taxon>
    </lineage>
</organism>
<sequence>MLMLHSRSSSYQAAYSRINSRYILLGPPSGSVKTLDLPPTADAESLEIGDTHGASRHTRPHRKPSLRLRHLRPHLPSTVGDDGSMSTSRVLLGSCSHGPMGRLPISLAASVFHQQQSYRYQQVRGAKTRTAVKPDDLPTVKCAKSRKRVKPEEPSNSKSASRRTTIKLEDLPQGLIKDAEPLPLPEDEGPTYPTVIQQARRNMNRFDNCVLLTRVGGFYELYFEHAQEIGPQLNLKVATKKTAAGNVAMAGFPFFQLDRFLKVLVQDLNRYVAIAEEFPNDAGDKVKSGGLMHDRRVARVITPGTLIDENFMDPYSNNYVMSIHMPEPPRISMREAKDVSAAAAAESLAVPQPLMENIANSPLGLAWLDLSTGHFITQSTTLGSLTSVLSRVSPKEIVLDRTITPHASEELLTLLAEERRLSTHAERPEQWTPADWAPMLESEMPPRSMEMFTTEEVQASNLLLHYVKDRLQNINIKLQPPRRHQSMEVMSIDKNSMRSLEIKSTVRDGALRGSLLHAVRRTVTRGGARLLDEWLSAPSTSLDVITARQDLVSRFRQDETLCDSVVLLLRRCADSHRLVQKFALGRGDPDDLLDLSRTIAASNGIVSRLKSAVATSTGPGNSTPESGSECLANLIGRINLSQPLKLAKMIRNAIDEEGLVQRHQLEEEAAGEMVELAERVVTATGSTDLANVLPKSAPSPTAAAKKRRAVATTSIREYYSADNDAWIMKSGASGVLSTLHAELSGLLQERTELQESLQDRLQASTLTLKWTPNLGHICHVKGKDARASLDGIRSLSSSRSTRSFHHDEWTDLGARLDKARVAIRAEEQRVFHLLRRAVVKALVPLRRNAAVLDELDVVTGMACLAHERGWIRPVVNHGTAHAIIGGRHPTVEAGLADRGRSFTGNDCFVGSAGHGRVWLVTGPNMAGKSTFLRQNALITVLAQVGCFVPADHAELGIVDALFSRVGSADDLYRDQSTFMVEMLETAQILRSATPRSFVVMDEIGRGTTPEDGTAVAFACVEHLVKINRCRALFATHFHAVTDLAVAKGIYAAEGSTDGVEMYCTDVEEDTGGGFIYMHKLRKGVNRQSHALKVARLAGLPEAAINVAKDVLQNGYQVPTN</sequence>
<evidence type="ECO:0000313" key="11">
    <source>
        <dbReference type="Proteomes" id="UP000294847"/>
    </source>
</evidence>
<dbReference type="AlphaFoldDB" id="A0A4P7NMN4"/>
<reference evidence="10 11" key="1">
    <citation type="journal article" date="2019" name="Mol. Biol. Evol.">
        <title>Blast fungal genomes show frequent chromosomal changes, gene gains and losses, and effector gene turnover.</title>
        <authorList>
            <person name="Gomez Luciano L.B."/>
            <person name="Jason Tsai I."/>
            <person name="Chuma I."/>
            <person name="Tosa Y."/>
            <person name="Chen Y.H."/>
            <person name="Li J.Y."/>
            <person name="Li M.Y."/>
            <person name="Jade Lu M.Y."/>
            <person name="Nakayashiki H."/>
            <person name="Li W.H."/>
        </authorList>
    </citation>
    <scope>NUCLEOTIDE SEQUENCE [LARGE SCALE GENOMIC DNA]</scope>
    <source>
        <strain evidence="10">MZ5-1-6</strain>
    </source>
</reference>
<evidence type="ECO:0000256" key="7">
    <source>
        <dbReference type="PIRNR" id="PIRNR037677"/>
    </source>
</evidence>
<dbReference type="Gene3D" id="1.10.1420.10">
    <property type="match status" value="3"/>
</dbReference>
<dbReference type="InterPro" id="IPR007695">
    <property type="entry name" value="DNA_mismatch_repair_MutS-lik_N"/>
</dbReference>
<dbReference type="Pfam" id="PF05188">
    <property type="entry name" value="MutS_II"/>
    <property type="match status" value="1"/>
</dbReference>
<dbReference type="InterPro" id="IPR045076">
    <property type="entry name" value="MutS"/>
</dbReference>
<dbReference type="Pfam" id="PF01624">
    <property type="entry name" value="MutS_I"/>
    <property type="match status" value="1"/>
</dbReference>
<feature type="domain" description="DNA mismatch repair proteins mutS family" evidence="9">
    <location>
        <begin position="996"/>
        <end position="1012"/>
    </location>
</feature>
<dbReference type="Gene3D" id="3.40.1170.10">
    <property type="entry name" value="DNA repair protein MutS, domain I"/>
    <property type="match status" value="1"/>
</dbReference>
<dbReference type="GO" id="GO:0030983">
    <property type="term" value="F:mismatched DNA binding"/>
    <property type="evidence" value="ECO:0007669"/>
    <property type="project" value="UniProtKB-UniRule"/>
</dbReference>
<dbReference type="Proteomes" id="UP000294847">
    <property type="component" value="Chromosome 6"/>
</dbReference>
<keyword evidence="2 7" id="KW-0547">Nucleotide-binding</keyword>
<dbReference type="FunFam" id="1.10.1420.10:FF:000042">
    <property type="entry name" value="DNA mismatch repair protein Msh1"/>
    <property type="match status" value="1"/>
</dbReference>
<name>A0A4P7NMN4_PYROR</name>
<evidence type="ECO:0000256" key="1">
    <source>
        <dbReference type="ARBA" id="ARBA00006271"/>
    </source>
</evidence>
<protein>
    <recommendedName>
        <fullName evidence="7">DNA mismatch repair protein</fullName>
    </recommendedName>
</protein>
<dbReference type="SMART" id="SM00533">
    <property type="entry name" value="MUTSd"/>
    <property type="match status" value="1"/>
</dbReference>
<dbReference type="EMBL" id="CP034209">
    <property type="protein sequence ID" value="QBZ63491.1"/>
    <property type="molecule type" value="Genomic_DNA"/>
</dbReference>
<dbReference type="Pfam" id="PF00488">
    <property type="entry name" value="MutS_V"/>
    <property type="match status" value="1"/>
</dbReference>
<evidence type="ECO:0000256" key="4">
    <source>
        <dbReference type="ARBA" id="ARBA00022840"/>
    </source>
</evidence>
<dbReference type="SUPFAM" id="SSF53150">
    <property type="entry name" value="DNA repair protein MutS, domain II"/>
    <property type="match status" value="1"/>
</dbReference>
<dbReference type="InterPro" id="IPR036187">
    <property type="entry name" value="DNA_mismatch_repair_MutS_sf"/>
</dbReference>
<comment type="function">
    <text evidence="7">Component of the post-replicative DNA mismatch repair system (MMR).</text>
</comment>
<gene>
    <name evidence="10" type="ORF">PoMZ_05173</name>
</gene>
<dbReference type="Gene3D" id="3.30.420.110">
    <property type="entry name" value="MutS, connector domain"/>
    <property type="match status" value="1"/>
</dbReference>
<dbReference type="GO" id="GO:0005524">
    <property type="term" value="F:ATP binding"/>
    <property type="evidence" value="ECO:0007669"/>
    <property type="project" value="UniProtKB-UniRule"/>
</dbReference>
<evidence type="ECO:0000256" key="8">
    <source>
        <dbReference type="SAM" id="MobiDB-lite"/>
    </source>
</evidence>
<dbReference type="PIRSF" id="PIRSF037677">
    <property type="entry name" value="DNA_mis_repair_Msh6"/>
    <property type="match status" value="1"/>
</dbReference>
<evidence type="ECO:0000256" key="5">
    <source>
        <dbReference type="ARBA" id="ARBA00023125"/>
    </source>
</evidence>
<dbReference type="SMART" id="SM00534">
    <property type="entry name" value="MUTSac"/>
    <property type="match status" value="1"/>
</dbReference>
<evidence type="ECO:0000256" key="6">
    <source>
        <dbReference type="ARBA" id="ARBA00023204"/>
    </source>
</evidence>
<feature type="compositionally biased region" description="Basic residues" evidence="8">
    <location>
        <begin position="54"/>
        <end position="73"/>
    </location>
</feature>
<dbReference type="PANTHER" id="PTHR11361">
    <property type="entry name" value="DNA MISMATCH REPAIR PROTEIN MUTS FAMILY MEMBER"/>
    <property type="match status" value="1"/>
</dbReference>
<dbReference type="PROSITE" id="PS00486">
    <property type="entry name" value="DNA_MISMATCH_REPAIR_2"/>
    <property type="match status" value="1"/>
</dbReference>
<dbReference type="SUPFAM" id="SSF55271">
    <property type="entry name" value="DNA repair protein MutS, domain I"/>
    <property type="match status" value="1"/>
</dbReference>
<keyword evidence="6 7" id="KW-0234">DNA repair</keyword>
<evidence type="ECO:0000259" key="9">
    <source>
        <dbReference type="PROSITE" id="PS00486"/>
    </source>
</evidence>
<dbReference type="InterPro" id="IPR000432">
    <property type="entry name" value="DNA_mismatch_repair_MutS_C"/>
</dbReference>
<dbReference type="Gene3D" id="3.40.50.300">
    <property type="entry name" value="P-loop containing nucleotide triphosphate hydrolases"/>
    <property type="match status" value="1"/>
</dbReference>